<name>A0A0A9CCL6_ARUDO</name>
<protein>
    <submittedName>
        <fullName evidence="1">Uncharacterized protein</fullName>
    </submittedName>
</protein>
<organism evidence="1">
    <name type="scientific">Arundo donax</name>
    <name type="common">Giant reed</name>
    <name type="synonym">Donax arundinaceus</name>
    <dbReference type="NCBI Taxonomy" id="35708"/>
    <lineage>
        <taxon>Eukaryota</taxon>
        <taxon>Viridiplantae</taxon>
        <taxon>Streptophyta</taxon>
        <taxon>Embryophyta</taxon>
        <taxon>Tracheophyta</taxon>
        <taxon>Spermatophyta</taxon>
        <taxon>Magnoliopsida</taxon>
        <taxon>Liliopsida</taxon>
        <taxon>Poales</taxon>
        <taxon>Poaceae</taxon>
        <taxon>PACMAD clade</taxon>
        <taxon>Arundinoideae</taxon>
        <taxon>Arundineae</taxon>
        <taxon>Arundo</taxon>
    </lineage>
</organism>
<proteinExistence type="predicted"/>
<accession>A0A0A9CCL6</accession>
<reference evidence="1" key="2">
    <citation type="journal article" date="2015" name="Data Brief">
        <title>Shoot transcriptome of the giant reed, Arundo donax.</title>
        <authorList>
            <person name="Barrero R.A."/>
            <person name="Guerrero F.D."/>
            <person name="Moolhuijzen P."/>
            <person name="Goolsby J.A."/>
            <person name="Tidwell J."/>
            <person name="Bellgard S.E."/>
            <person name="Bellgard M.I."/>
        </authorList>
    </citation>
    <scope>NUCLEOTIDE SEQUENCE</scope>
    <source>
        <tissue evidence="1">Shoot tissue taken approximately 20 cm above the soil surface</tissue>
    </source>
</reference>
<evidence type="ECO:0000313" key="1">
    <source>
        <dbReference type="EMBL" id="JAD72183.1"/>
    </source>
</evidence>
<sequence length="34" mass="4003">MQFLNLSEQISQLSIFTMKSYTKFPQFQQMNDAG</sequence>
<dbReference type="AlphaFoldDB" id="A0A0A9CCL6"/>
<reference evidence="1" key="1">
    <citation type="submission" date="2014-09" db="EMBL/GenBank/DDBJ databases">
        <authorList>
            <person name="Magalhaes I.L.F."/>
            <person name="Oliveira U."/>
            <person name="Santos F.R."/>
            <person name="Vidigal T.H.D.A."/>
            <person name="Brescovit A.D."/>
            <person name="Santos A.J."/>
        </authorList>
    </citation>
    <scope>NUCLEOTIDE SEQUENCE</scope>
    <source>
        <tissue evidence="1">Shoot tissue taken approximately 20 cm above the soil surface</tissue>
    </source>
</reference>
<dbReference type="EMBL" id="GBRH01225712">
    <property type="protein sequence ID" value="JAD72183.1"/>
    <property type="molecule type" value="Transcribed_RNA"/>
</dbReference>